<dbReference type="Proteomes" id="UP001595923">
    <property type="component" value="Unassembled WGS sequence"/>
</dbReference>
<dbReference type="Pfam" id="PF13692">
    <property type="entry name" value="Glyco_trans_1_4"/>
    <property type="match status" value="1"/>
</dbReference>
<proteinExistence type="predicted"/>
<protein>
    <submittedName>
        <fullName evidence="4">Glycosyltransferase family 4 protein</fullName>
        <ecNumber evidence="4">2.4.-.-</ecNumber>
    </submittedName>
</protein>
<evidence type="ECO:0000256" key="1">
    <source>
        <dbReference type="ARBA" id="ARBA00022676"/>
    </source>
</evidence>
<dbReference type="GO" id="GO:0016757">
    <property type="term" value="F:glycosyltransferase activity"/>
    <property type="evidence" value="ECO:0007669"/>
    <property type="project" value="UniProtKB-KW"/>
</dbReference>
<evidence type="ECO:0000259" key="3">
    <source>
        <dbReference type="Pfam" id="PF13579"/>
    </source>
</evidence>
<evidence type="ECO:0000313" key="4">
    <source>
        <dbReference type="EMBL" id="MFC4565335.1"/>
    </source>
</evidence>
<dbReference type="RefSeq" id="WP_378579178.1">
    <property type="nucleotide sequence ID" value="NZ_JBHSFQ010000036.1"/>
</dbReference>
<dbReference type="PANTHER" id="PTHR45947:SF13">
    <property type="entry name" value="TRANSFERASE"/>
    <property type="match status" value="1"/>
</dbReference>
<evidence type="ECO:0000256" key="2">
    <source>
        <dbReference type="ARBA" id="ARBA00022679"/>
    </source>
</evidence>
<keyword evidence="2 4" id="KW-0808">Transferase</keyword>
<dbReference type="Gene3D" id="3.40.50.2000">
    <property type="entry name" value="Glycogen Phosphorylase B"/>
    <property type="match status" value="2"/>
</dbReference>
<evidence type="ECO:0000313" key="5">
    <source>
        <dbReference type="Proteomes" id="UP001595923"/>
    </source>
</evidence>
<gene>
    <name evidence="4" type="ORF">ACFO4E_26060</name>
</gene>
<dbReference type="InterPro" id="IPR050194">
    <property type="entry name" value="Glycosyltransferase_grp1"/>
</dbReference>
<name>A0ABV9E510_9ACTN</name>
<accession>A0ABV9E510</accession>
<comment type="caution">
    <text evidence="4">The sequence shown here is derived from an EMBL/GenBank/DDBJ whole genome shotgun (WGS) entry which is preliminary data.</text>
</comment>
<dbReference type="EC" id="2.4.-.-" evidence="4"/>
<organism evidence="4 5">
    <name type="scientific">Nocardiopsis mangrovi</name>
    <dbReference type="NCBI Taxonomy" id="1179818"/>
    <lineage>
        <taxon>Bacteria</taxon>
        <taxon>Bacillati</taxon>
        <taxon>Actinomycetota</taxon>
        <taxon>Actinomycetes</taxon>
        <taxon>Streptosporangiales</taxon>
        <taxon>Nocardiopsidaceae</taxon>
        <taxon>Nocardiopsis</taxon>
    </lineage>
</organism>
<reference evidence="5" key="1">
    <citation type="journal article" date="2019" name="Int. J. Syst. Evol. Microbiol.">
        <title>The Global Catalogue of Microorganisms (GCM) 10K type strain sequencing project: providing services to taxonomists for standard genome sequencing and annotation.</title>
        <authorList>
            <consortium name="The Broad Institute Genomics Platform"/>
            <consortium name="The Broad Institute Genome Sequencing Center for Infectious Disease"/>
            <person name="Wu L."/>
            <person name="Ma J."/>
        </authorList>
    </citation>
    <scope>NUCLEOTIDE SEQUENCE [LARGE SCALE GENOMIC DNA]</scope>
    <source>
        <strain evidence="5">XZYJ18</strain>
    </source>
</reference>
<dbReference type="SUPFAM" id="SSF53756">
    <property type="entry name" value="UDP-Glycosyltransferase/glycogen phosphorylase"/>
    <property type="match status" value="1"/>
</dbReference>
<dbReference type="EMBL" id="JBHSFQ010000036">
    <property type="protein sequence ID" value="MFC4565335.1"/>
    <property type="molecule type" value="Genomic_DNA"/>
</dbReference>
<dbReference type="CDD" id="cd03801">
    <property type="entry name" value="GT4_PimA-like"/>
    <property type="match status" value="1"/>
</dbReference>
<dbReference type="PANTHER" id="PTHR45947">
    <property type="entry name" value="SULFOQUINOVOSYL TRANSFERASE SQD2"/>
    <property type="match status" value="1"/>
</dbReference>
<feature type="domain" description="Glycosyltransferase subfamily 4-like N-terminal" evidence="3">
    <location>
        <begin position="12"/>
        <end position="161"/>
    </location>
</feature>
<dbReference type="Pfam" id="PF13579">
    <property type="entry name" value="Glyco_trans_4_4"/>
    <property type="match status" value="1"/>
</dbReference>
<keyword evidence="5" id="KW-1185">Reference proteome</keyword>
<sequence length="359" mass="36872">MRIGLVIGVSSGGAGRHVHSLAGGLVARGHQVVVVGPAETDDRFGFAATGAAFVPVEIGATPHPGRDTVAALRLDVRLAGADVVHAHGIRAGALCALPPGPPLAVTLHNAAPVATGPRRLVYPVLERVVAWRADAVLGVSGDIVERMRALGARRTALAVVAAPPKEPPARTREEARVELGVPADRPLLLVVARLAAQKGLEVLLDAAPAIADRTPRPVIAVAGDGPLYDGLAARAAAEGLPVRLLGHRTDVADLLAAADLFVLPSLWEGPSLVIMEALRAGLPVVATRVGGIPGLYGDTARLVAPGDPRALARAVGDVLDDAAVAERLRTASARAAVSLPTEEDALDQVSRLYERLVAP</sequence>
<dbReference type="InterPro" id="IPR028098">
    <property type="entry name" value="Glyco_trans_4-like_N"/>
</dbReference>
<keyword evidence="1 4" id="KW-0328">Glycosyltransferase</keyword>